<dbReference type="Pfam" id="PF05345">
    <property type="entry name" value="He_PIG"/>
    <property type="match status" value="1"/>
</dbReference>
<reference evidence="1 2" key="1">
    <citation type="submission" date="2020-07" db="EMBL/GenBank/DDBJ databases">
        <title>Thermogemmata thermophila gen. nov., sp. nov., a novel moderate thermophilic planctomycete from a Kamchatka hot spring.</title>
        <authorList>
            <person name="Elcheninov A.G."/>
            <person name="Podosokorskaya O.A."/>
            <person name="Kovaleva O.L."/>
            <person name="Novikov A."/>
            <person name="Bonch-Osmolovskaya E.A."/>
            <person name="Toshchakov S.V."/>
            <person name="Kublanov I.V."/>
        </authorList>
    </citation>
    <scope>NUCLEOTIDE SEQUENCE [LARGE SCALE GENOMIC DNA]</scope>
    <source>
        <strain evidence="1 2">2918</strain>
    </source>
</reference>
<dbReference type="Gene3D" id="2.60.40.10">
    <property type="entry name" value="Immunoglobulins"/>
    <property type="match status" value="1"/>
</dbReference>
<dbReference type="RefSeq" id="WP_194538287.1">
    <property type="nucleotide sequence ID" value="NZ_JACEFB010000008.1"/>
</dbReference>
<name>A0A7V9AC76_9BACT</name>
<protein>
    <submittedName>
        <fullName evidence="1">Putative Ig domain-containing protein</fullName>
    </submittedName>
</protein>
<organism evidence="1 2">
    <name type="scientific">Thermogemmata fonticola</name>
    <dbReference type="NCBI Taxonomy" id="2755323"/>
    <lineage>
        <taxon>Bacteria</taxon>
        <taxon>Pseudomonadati</taxon>
        <taxon>Planctomycetota</taxon>
        <taxon>Planctomycetia</taxon>
        <taxon>Gemmatales</taxon>
        <taxon>Gemmataceae</taxon>
        <taxon>Thermogemmata</taxon>
    </lineage>
</organism>
<sequence>MPNSAPLISGTFLTPSSLKTNDLATVQVAATDPDNDPITFTYVWKVNGNVVQTTSNTSATTDTLDLSIAGHGDRGDYIEVEVTPYDGSDPGLPVSTGTIVVNSAPLVTSVSDQHSLRGDSISLQISATDVDGDTLTFAADGLPAGLSIDASTGLISGTIAGDAVPGTYQVNISVSDGSSYTVQSFAWTIYRTPAELYADYLAAVADANAAYLAAIANRDAAIAAARQQAQSQADALYAEYLTTVTSAQAVYDAAIAAAESAYNAALADADAAWESATADARAAYEAALANAQAAYDAAISALDANYQAAIAAADEAYAAYLAPYQQARDDAYAAWQADPQNSQLEQEYNDAQAALDAAILTATAQRDDAYAAAQASRDAGAANAQAELVAAQDAAFAEYQTAIAPVNAEWDEAEAEAWSVYLAAKQAADDQLLATETAAWQDYVNGVAAIESELATTVASIAAQYEEEVTSAVAAWQAAETQAWDAYQTALAAIPDAPALAVRVAGPPAAEPFVCCQVGDRLGPVVAVQTERGPLVDWRTARPTDVVLRGTQFGDVRRYTVTIRGGDTIPVYRPLSPSDPPGRLDYNCHGYTFGGWNAPGGPFIINNPDVPAILRAGYEEIPAAKARAGDIVVWYDGDKTIHSAVLKDVVITDGRLDPMRTTLRTKNGNTPFQDAMTLDALCNGPLFPGQDPRRGYGLNFRVYRAR</sequence>
<evidence type="ECO:0000313" key="2">
    <source>
        <dbReference type="Proteomes" id="UP000542342"/>
    </source>
</evidence>
<gene>
    <name evidence="1" type="ORF">H0921_11815</name>
</gene>
<comment type="caution">
    <text evidence="1">The sequence shown here is derived from an EMBL/GenBank/DDBJ whole genome shotgun (WGS) entry which is preliminary data.</text>
</comment>
<dbReference type="InterPro" id="IPR015919">
    <property type="entry name" value="Cadherin-like_sf"/>
</dbReference>
<dbReference type="InterPro" id="IPR013783">
    <property type="entry name" value="Ig-like_fold"/>
</dbReference>
<accession>A0A7V9AC76</accession>
<evidence type="ECO:0000313" key="1">
    <source>
        <dbReference type="EMBL" id="MBA2226848.1"/>
    </source>
</evidence>
<dbReference type="SUPFAM" id="SSF49313">
    <property type="entry name" value="Cadherin-like"/>
    <property type="match status" value="1"/>
</dbReference>
<keyword evidence="2" id="KW-1185">Reference proteome</keyword>
<dbReference type="AlphaFoldDB" id="A0A7V9AC76"/>
<proteinExistence type="predicted"/>
<dbReference type="EMBL" id="JACEFB010000008">
    <property type="protein sequence ID" value="MBA2226848.1"/>
    <property type="molecule type" value="Genomic_DNA"/>
</dbReference>
<dbReference type="Proteomes" id="UP000542342">
    <property type="component" value="Unassembled WGS sequence"/>
</dbReference>
<dbReference type="GO" id="GO:0016020">
    <property type="term" value="C:membrane"/>
    <property type="evidence" value="ECO:0007669"/>
    <property type="project" value="InterPro"/>
</dbReference>
<dbReference type="GO" id="GO:0005509">
    <property type="term" value="F:calcium ion binding"/>
    <property type="evidence" value="ECO:0007669"/>
    <property type="project" value="InterPro"/>
</dbReference>